<dbReference type="AlphaFoldDB" id="A0A1W2BTV0"/>
<sequence>MGSIVIREIAQKDNEVVANVIRKVLVDLGVPKVGTAYADKALDHMYENYDVPRASYFVVVENEKVIGCCGIAQLENYDGNICELQKMYFLEEARGKGIGAQMMEVCLAKARAYGYDQIYLETMPYMEAAQKLYKKTGFEYLNAPMGNTGHYSCPVWMLKDLK</sequence>
<dbReference type="InterPro" id="IPR050769">
    <property type="entry name" value="NAT_camello-type"/>
</dbReference>
<dbReference type="PANTHER" id="PTHR13947">
    <property type="entry name" value="GNAT FAMILY N-ACETYLTRANSFERASE"/>
    <property type="match status" value="1"/>
</dbReference>
<reference evidence="3 4" key="1">
    <citation type="submission" date="2017-04" db="EMBL/GenBank/DDBJ databases">
        <authorList>
            <person name="Afonso C.L."/>
            <person name="Miller P.J."/>
            <person name="Scott M.A."/>
            <person name="Spackman E."/>
            <person name="Goraichik I."/>
            <person name="Dimitrov K.M."/>
            <person name="Suarez D.L."/>
            <person name="Swayne D.E."/>
        </authorList>
    </citation>
    <scope>NUCLEOTIDE SEQUENCE [LARGE SCALE GENOMIC DNA]</scope>
    <source>
        <strain evidence="3 4">DSM 21164</strain>
    </source>
</reference>
<accession>A0A1W2BTV0</accession>
<keyword evidence="1 3" id="KW-0808">Transferase</keyword>
<dbReference type="STRING" id="504486.SAMN05660703_2681"/>
<evidence type="ECO:0000313" key="3">
    <source>
        <dbReference type="EMBL" id="SMC76154.1"/>
    </source>
</evidence>
<dbReference type="InterPro" id="IPR000182">
    <property type="entry name" value="GNAT_dom"/>
</dbReference>
<evidence type="ECO:0000313" key="4">
    <source>
        <dbReference type="Proteomes" id="UP000192360"/>
    </source>
</evidence>
<feature type="domain" description="N-acetyltransferase" evidence="2">
    <location>
        <begin position="4"/>
        <end position="162"/>
    </location>
</feature>
<dbReference type="CDD" id="cd04301">
    <property type="entry name" value="NAT_SF"/>
    <property type="match status" value="1"/>
</dbReference>
<dbReference type="PROSITE" id="PS51186">
    <property type="entry name" value="GNAT"/>
    <property type="match status" value="1"/>
</dbReference>
<dbReference type="Pfam" id="PF00583">
    <property type="entry name" value="Acetyltransf_1"/>
    <property type="match status" value="1"/>
</dbReference>
<evidence type="ECO:0000259" key="2">
    <source>
        <dbReference type="PROSITE" id="PS51186"/>
    </source>
</evidence>
<dbReference type="Proteomes" id="UP000192360">
    <property type="component" value="Unassembled WGS sequence"/>
</dbReference>
<proteinExistence type="predicted"/>
<dbReference type="GO" id="GO:0008080">
    <property type="term" value="F:N-acetyltransferase activity"/>
    <property type="evidence" value="ECO:0007669"/>
    <property type="project" value="InterPro"/>
</dbReference>
<dbReference type="OrthoDB" id="5419426at2"/>
<dbReference type="PANTHER" id="PTHR13947:SF37">
    <property type="entry name" value="LD18367P"/>
    <property type="match status" value="1"/>
</dbReference>
<dbReference type="Gene3D" id="3.40.630.30">
    <property type="match status" value="1"/>
</dbReference>
<gene>
    <name evidence="3" type="ORF">SAMN05660703_2681</name>
</gene>
<name>A0A1W2BTV0_9FLAO</name>
<keyword evidence="4" id="KW-1185">Reference proteome</keyword>
<dbReference type="SUPFAM" id="SSF55729">
    <property type="entry name" value="Acyl-CoA N-acyltransferases (Nat)"/>
    <property type="match status" value="1"/>
</dbReference>
<protein>
    <submittedName>
        <fullName evidence="3">Putative acetyltransferase</fullName>
    </submittedName>
</protein>
<dbReference type="EMBL" id="FWXO01000004">
    <property type="protein sequence ID" value="SMC76154.1"/>
    <property type="molecule type" value="Genomic_DNA"/>
</dbReference>
<dbReference type="InterPro" id="IPR016181">
    <property type="entry name" value="Acyl_CoA_acyltransferase"/>
</dbReference>
<dbReference type="RefSeq" id="WP_084062097.1">
    <property type="nucleotide sequence ID" value="NZ_FWXO01000004.1"/>
</dbReference>
<organism evidence="3 4">
    <name type="scientific">Cellulophaga tyrosinoxydans</name>
    <dbReference type="NCBI Taxonomy" id="504486"/>
    <lineage>
        <taxon>Bacteria</taxon>
        <taxon>Pseudomonadati</taxon>
        <taxon>Bacteroidota</taxon>
        <taxon>Flavobacteriia</taxon>
        <taxon>Flavobacteriales</taxon>
        <taxon>Flavobacteriaceae</taxon>
        <taxon>Cellulophaga</taxon>
    </lineage>
</organism>
<evidence type="ECO:0000256" key="1">
    <source>
        <dbReference type="ARBA" id="ARBA00022679"/>
    </source>
</evidence>